<dbReference type="AlphaFoldDB" id="A0A6J0U922"/>
<evidence type="ECO:0000313" key="1">
    <source>
        <dbReference type="Proteomes" id="UP001652642"/>
    </source>
</evidence>
<accession>A0A6J0U922</accession>
<protein>
    <submittedName>
        <fullName evidence="2">Coiled-coil domain-containing protein 157-like</fullName>
    </submittedName>
</protein>
<evidence type="ECO:0000313" key="2">
    <source>
        <dbReference type="RefSeq" id="XP_020656503.1"/>
    </source>
</evidence>
<sequence>MVTMLVNQNCMESLRKDITDLQGTVISVFSCIGAVRYPSWKFPDKVSCDLDLVALLERYDFSENDPEFTQHSHVVLLELVIDR</sequence>
<dbReference type="KEGG" id="pvt:110082903"/>
<dbReference type="InterPro" id="IPR029681">
    <property type="entry name" value="CCDC157"/>
</dbReference>
<keyword evidence="1" id="KW-1185">Reference proteome</keyword>
<dbReference type="InParanoid" id="A0A6J0U922"/>
<dbReference type="PANTHER" id="PTHR43696:SF9">
    <property type="entry name" value="COILED-COIL DOMAIN-CONTAINING PROTEIN 157"/>
    <property type="match status" value="1"/>
</dbReference>
<dbReference type="Proteomes" id="UP001652642">
    <property type="component" value="Chromosome 14"/>
</dbReference>
<dbReference type="RefSeq" id="XP_020656503.1">
    <property type="nucleotide sequence ID" value="XM_020800844.2"/>
</dbReference>
<proteinExistence type="predicted"/>
<reference evidence="2" key="1">
    <citation type="submission" date="2025-08" db="UniProtKB">
        <authorList>
            <consortium name="RefSeq"/>
        </authorList>
    </citation>
    <scope>IDENTIFICATION</scope>
</reference>
<dbReference type="GeneID" id="110082903"/>
<dbReference type="PANTHER" id="PTHR43696">
    <property type="entry name" value="COILED-COIL DOMAIN-CONTAINING PROTEIN 157"/>
    <property type="match status" value="1"/>
</dbReference>
<gene>
    <name evidence="2" type="primary">LOC110082903</name>
</gene>
<dbReference type="OrthoDB" id="10051906at2759"/>
<organism evidence="1 2">
    <name type="scientific">Pogona vitticeps</name>
    <name type="common">central bearded dragon</name>
    <dbReference type="NCBI Taxonomy" id="103695"/>
    <lineage>
        <taxon>Eukaryota</taxon>
        <taxon>Metazoa</taxon>
        <taxon>Chordata</taxon>
        <taxon>Craniata</taxon>
        <taxon>Vertebrata</taxon>
        <taxon>Euteleostomi</taxon>
        <taxon>Lepidosauria</taxon>
        <taxon>Squamata</taxon>
        <taxon>Bifurcata</taxon>
        <taxon>Unidentata</taxon>
        <taxon>Episquamata</taxon>
        <taxon>Toxicofera</taxon>
        <taxon>Iguania</taxon>
        <taxon>Acrodonta</taxon>
        <taxon>Agamidae</taxon>
        <taxon>Amphibolurinae</taxon>
        <taxon>Pogona</taxon>
    </lineage>
</organism>
<name>A0A6J0U922_9SAUR</name>